<sequence>MPTFLAQTMARCPQRKAELRRSESATESDSLAVRAGFHYTSGVRTAKTQNAYSHSCPILIPHFPPSKRNMRWRGSLAYGGQLPISALATGLQEENCVKLQ</sequence>
<dbReference type="AlphaFoldDB" id="A0A9Q1JDI3"/>
<organism evidence="1 2">
    <name type="scientific">Synaphobranchus kaupii</name>
    <name type="common">Kaup's arrowtooth eel</name>
    <dbReference type="NCBI Taxonomy" id="118154"/>
    <lineage>
        <taxon>Eukaryota</taxon>
        <taxon>Metazoa</taxon>
        <taxon>Chordata</taxon>
        <taxon>Craniata</taxon>
        <taxon>Vertebrata</taxon>
        <taxon>Euteleostomi</taxon>
        <taxon>Actinopterygii</taxon>
        <taxon>Neopterygii</taxon>
        <taxon>Teleostei</taxon>
        <taxon>Anguilliformes</taxon>
        <taxon>Synaphobranchidae</taxon>
        <taxon>Synaphobranchus</taxon>
    </lineage>
</organism>
<evidence type="ECO:0000313" key="2">
    <source>
        <dbReference type="Proteomes" id="UP001152622"/>
    </source>
</evidence>
<name>A0A9Q1JDI3_SYNKA</name>
<dbReference type="EMBL" id="JAINUF010000001">
    <property type="protein sequence ID" value="KAJ8380517.1"/>
    <property type="molecule type" value="Genomic_DNA"/>
</dbReference>
<proteinExistence type="predicted"/>
<accession>A0A9Q1JDI3</accession>
<dbReference type="Proteomes" id="UP001152622">
    <property type="component" value="Chromosome 1"/>
</dbReference>
<gene>
    <name evidence="1" type="ORF">SKAU_G00012950</name>
</gene>
<keyword evidence="2" id="KW-1185">Reference proteome</keyword>
<protein>
    <submittedName>
        <fullName evidence="1">Uncharacterized protein</fullName>
    </submittedName>
</protein>
<evidence type="ECO:0000313" key="1">
    <source>
        <dbReference type="EMBL" id="KAJ8380517.1"/>
    </source>
</evidence>
<comment type="caution">
    <text evidence="1">The sequence shown here is derived from an EMBL/GenBank/DDBJ whole genome shotgun (WGS) entry which is preliminary data.</text>
</comment>
<reference evidence="1" key="1">
    <citation type="journal article" date="2023" name="Science">
        <title>Genome structures resolve the early diversification of teleost fishes.</title>
        <authorList>
            <person name="Parey E."/>
            <person name="Louis A."/>
            <person name="Montfort J."/>
            <person name="Bouchez O."/>
            <person name="Roques C."/>
            <person name="Iampietro C."/>
            <person name="Lluch J."/>
            <person name="Castinel A."/>
            <person name="Donnadieu C."/>
            <person name="Desvignes T."/>
            <person name="Floi Bucao C."/>
            <person name="Jouanno E."/>
            <person name="Wen M."/>
            <person name="Mejri S."/>
            <person name="Dirks R."/>
            <person name="Jansen H."/>
            <person name="Henkel C."/>
            <person name="Chen W.J."/>
            <person name="Zahm M."/>
            <person name="Cabau C."/>
            <person name="Klopp C."/>
            <person name="Thompson A.W."/>
            <person name="Robinson-Rechavi M."/>
            <person name="Braasch I."/>
            <person name="Lecointre G."/>
            <person name="Bobe J."/>
            <person name="Postlethwait J.H."/>
            <person name="Berthelot C."/>
            <person name="Roest Crollius H."/>
            <person name="Guiguen Y."/>
        </authorList>
    </citation>
    <scope>NUCLEOTIDE SEQUENCE</scope>
    <source>
        <strain evidence="1">WJC10195</strain>
    </source>
</reference>